<dbReference type="Pfam" id="PF06114">
    <property type="entry name" value="Peptidase_M78"/>
    <property type="match status" value="1"/>
</dbReference>
<comment type="caution">
    <text evidence="2">The sequence shown here is derived from an EMBL/GenBank/DDBJ whole genome shotgun (WGS) entry which is preliminary data.</text>
</comment>
<feature type="domain" description="IrrE N-terminal-like" evidence="1">
    <location>
        <begin position="73"/>
        <end position="171"/>
    </location>
</feature>
<evidence type="ECO:0000313" key="2">
    <source>
        <dbReference type="EMBL" id="POH33996.1"/>
    </source>
</evidence>
<evidence type="ECO:0000313" key="3">
    <source>
        <dbReference type="Proteomes" id="UP000237511"/>
    </source>
</evidence>
<protein>
    <recommendedName>
        <fullName evidence="1">IrrE N-terminal-like domain-containing protein</fullName>
    </recommendedName>
</protein>
<reference evidence="2 3" key="1">
    <citation type="journal article" date="2014" name="Syst. Appl. Microbiol.">
        <title>Microsymbionts of Phaseolus vulgaris in acid and alkaline soils of Mexico.</title>
        <authorList>
            <person name="Verastegui-Valdes M.M."/>
            <person name="Zhang Y.J."/>
            <person name="Rivera-Orduna F.N."/>
            <person name="Cheng H.P."/>
            <person name="Sui X.H."/>
            <person name="Wang E.T."/>
        </authorList>
    </citation>
    <scope>NUCLEOTIDE SEQUENCE [LARGE SCALE GENOMIC DNA]</scope>
    <source>
        <strain evidence="2 3">FG01</strain>
    </source>
</reference>
<evidence type="ECO:0000259" key="1">
    <source>
        <dbReference type="Pfam" id="PF06114"/>
    </source>
</evidence>
<dbReference type="RefSeq" id="WP_097527656.1">
    <property type="nucleotide sequence ID" value="NZ_LODU01000013.1"/>
</dbReference>
<dbReference type="InterPro" id="IPR010359">
    <property type="entry name" value="IrrE_HExxH"/>
</dbReference>
<dbReference type="AlphaFoldDB" id="A0A2S3YR66"/>
<dbReference type="Gene3D" id="1.10.10.2910">
    <property type="match status" value="1"/>
</dbReference>
<dbReference type="EMBL" id="LODU01000013">
    <property type="protein sequence ID" value="POH33996.1"/>
    <property type="molecule type" value="Genomic_DNA"/>
</dbReference>
<name>A0A2S3YR66_9HYPH</name>
<dbReference type="Proteomes" id="UP000237511">
    <property type="component" value="Unassembled WGS sequence"/>
</dbReference>
<sequence length="296" mass="32841">MTKPDDSSLQDHELANVIRQAQRLLKDAGAIGRFPTPIDDLMAAAKVTVIEDEILDESMLRRLADKARAGLAFGVNVIKSAFSKVLGLFEANERLVILDKEVPAPRRAFVKLHEAGHGSMPHQTSMYALMHDCNQTLDDDTKDLFEREANVFASEVMFQGDVFREHALSSAFSVKHAMSLATQFGGSNYATFRRYVNVNPRACCLVVVEPEALIGSGGRHEVRRIIASKSFVEKYDCSSLVASVGHGHPLKPLLPYGKQRMVAERSFSLTDRNGTAQPFSGETFKAKQILMLFREK</sequence>
<proteinExistence type="predicted"/>
<organism evidence="2 3">
    <name type="scientific">Sinorhizobium americanum</name>
    <dbReference type="NCBI Taxonomy" id="194963"/>
    <lineage>
        <taxon>Bacteria</taxon>
        <taxon>Pseudomonadati</taxon>
        <taxon>Pseudomonadota</taxon>
        <taxon>Alphaproteobacteria</taxon>
        <taxon>Hyphomicrobiales</taxon>
        <taxon>Rhizobiaceae</taxon>
        <taxon>Sinorhizobium/Ensifer group</taxon>
        <taxon>Sinorhizobium</taxon>
    </lineage>
</organism>
<gene>
    <name evidence="2" type="ORF">ATY31_09285</name>
</gene>
<accession>A0A2S3YR66</accession>